<dbReference type="OrthoDB" id="291517at2"/>
<keyword evidence="2" id="KW-0812">Transmembrane</keyword>
<feature type="transmembrane region" description="Helical" evidence="2">
    <location>
        <begin position="157"/>
        <end position="174"/>
    </location>
</feature>
<evidence type="ECO:0000313" key="3">
    <source>
        <dbReference type="EMBL" id="QDU22242.1"/>
    </source>
</evidence>
<feature type="compositionally biased region" description="Pro residues" evidence="1">
    <location>
        <begin position="37"/>
        <end position="50"/>
    </location>
</feature>
<keyword evidence="4" id="KW-1185">Reference proteome</keyword>
<protein>
    <submittedName>
        <fullName evidence="3">Uncharacterized protein</fullName>
    </submittedName>
</protein>
<evidence type="ECO:0000256" key="2">
    <source>
        <dbReference type="SAM" id="Phobius"/>
    </source>
</evidence>
<name>A0A517XXK5_9BACT</name>
<evidence type="ECO:0000256" key="1">
    <source>
        <dbReference type="SAM" id="MobiDB-lite"/>
    </source>
</evidence>
<proteinExistence type="predicted"/>
<evidence type="ECO:0000313" key="4">
    <source>
        <dbReference type="Proteomes" id="UP000319576"/>
    </source>
</evidence>
<keyword evidence="2" id="KW-0472">Membrane</keyword>
<organism evidence="3 4">
    <name type="scientific">Urbifossiella limnaea</name>
    <dbReference type="NCBI Taxonomy" id="2528023"/>
    <lineage>
        <taxon>Bacteria</taxon>
        <taxon>Pseudomonadati</taxon>
        <taxon>Planctomycetota</taxon>
        <taxon>Planctomycetia</taxon>
        <taxon>Gemmatales</taxon>
        <taxon>Gemmataceae</taxon>
        <taxon>Urbifossiella</taxon>
    </lineage>
</organism>
<sequence>MIRFRCTSCDREYHLPDALARMPLLCKGCGTRLDVPEPTPEPTPEPPPAHSFPDPTGTVDLFPESDDVRTRGPVAKDVPDPADSVDLFPRAYSEPPPIEMPTPAAPARRGLRVVVDGAVGVLLAVVGALLGGLATQKGTVEVLREAGGAAKFPTTDLLVWLGCVAAPVMGYVLFVNRGRSIGVWVSSRMASRGRKTPG</sequence>
<reference evidence="3 4" key="1">
    <citation type="submission" date="2019-02" db="EMBL/GenBank/DDBJ databases">
        <title>Deep-cultivation of Planctomycetes and their phenomic and genomic characterization uncovers novel biology.</title>
        <authorList>
            <person name="Wiegand S."/>
            <person name="Jogler M."/>
            <person name="Boedeker C."/>
            <person name="Pinto D."/>
            <person name="Vollmers J."/>
            <person name="Rivas-Marin E."/>
            <person name="Kohn T."/>
            <person name="Peeters S.H."/>
            <person name="Heuer A."/>
            <person name="Rast P."/>
            <person name="Oberbeckmann S."/>
            <person name="Bunk B."/>
            <person name="Jeske O."/>
            <person name="Meyerdierks A."/>
            <person name="Storesund J.E."/>
            <person name="Kallscheuer N."/>
            <person name="Luecker S."/>
            <person name="Lage O.M."/>
            <person name="Pohl T."/>
            <person name="Merkel B.J."/>
            <person name="Hornburger P."/>
            <person name="Mueller R.-W."/>
            <person name="Bruemmer F."/>
            <person name="Labrenz M."/>
            <person name="Spormann A.M."/>
            <person name="Op den Camp H."/>
            <person name="Overmann J."/>
            <person name="Amann R."/>
            <person name="Jetten M.S.M."/>
            <person name="Mascher T."/>
            <person name="Medema M.H."/>
            <person name="Devos D.P."/>
            <person name="Kaster A.-K."/>
            <person name="Ovreas L."/>
            <person name="Rohde M."/>
            <person name="Galperin M.Y."/>
            <person name="Jogler C."/>
        </authorList>
    </citation>
    <scope>NUCLEOTIDE SEQUENCE [LARGE SCALE GENOMIC DNA]</scope>
    <source>
        <strain evidence="3 4">ETA_A1</strain>
    </source>
</reference>
<feature type="region of interest" description="Disordered" evidence="1">
    <location>
        <begin position="36"/>
        <end position="80"/>
    </location>
</feature>
<gene>
    <name evidence="3" type="ORF">ETAA1_42190</name>
</gene>
<feature type="transmembrane region" description="Helical" evidence="2">
    <location>
        <begin position="113"/>
        <end position="134"/>
    </location>
</feature>
<dbReference type="EMBL" id="CP036273">
    <property type="protein sequence ID" value="QDU22242.1"/>
    <property type="molecule type" value="Genomic_DNA"/>
</dbReference>
<dbReference type="KEGG" id="uli:ETAA1_42190"/>
<dbReference type="Proteomes" id="UP000319576">
    <property type="component" value="Chromosome"/>
</dbReference>
<dbReference type="RefSeq" id="WP_145241815.1">
    <property type="nucleotide sequence ID" value="NZ_CP036273.1"/>
</dbReference>
<accession>A0A517XXK5</accession>
<dbReference type="AlphaFoldDB" id="A0A517XXK5"/>
<keyword evidence="2" id="KW-1133">Transmembrane helix</keyword>